<keyword evidence="4" id="KW-1185">Reference proteome</keyword>
<reference evidence="4" key="1">
    <citation type="journal article" date="2019" name="Int. J. Syst. Evol. Microbiol.">
        <title>The Global Catalogue of Microorganisms (GCM) 10K type strain sequencing project: providing services to taxonomists for standard genome sequencing and annotation.</title>
        <authorList>
            <consortium name="The Broad Institute Genomics Platform"/>
            <consortium name="The Broad Institute Genome Sequencing Center for Infectious Disease"/>
            <person name="Wu L."/>
            <person name="Ma J."/>
        </authorList>
    </citation>
    <scope>NUCLEOTIDE SEQUENCE [LARGE SCALE GENOMIC DNA]</scope>
    <source>
        <strain evidence="4">JCM 17975</strain>
    </source>
</reference>
<evidence type="ECO:0000313" key="3">
    <source>
        <dbReference type="EMBL" id="GAA4719011.1"/>
    </source>
</evidence>
<evidence type="ECO:0000256" key="1">
    <source>
        <dbReference type="SAM" id="MobiDB-lite"/>
    </source>
</evidence>
<evidence type="ECO:0000313" key="4">
    <source>
        <dbReference type="Proteomes" id="UP001500843"/>
    </source>
</evidence>
<organism evidence="3 4">
    <name type="scientific">Promicromonospora umidemergens</name>
    <dbReference type="NCBI Taxonomy" id="629679"/>
    <lineage>
        <taxon>Bacteria</taxon>
        <taxon>Bacillati</taxon>
        <taxon>Actinomycetota</taxon>
        <taxon>Actinomycetes</taxon>
        <taxon>Micrococcales</taxon>
        <taxon>Promicromonosporaceae</taxon>
        <taxon>Promicromonospora</taxon>
    </lineage>
</organism>
<dbReference type="EMBL" id="BAABHM010000030">
    <property type="protein sequence ID" value="GAA4719011.1"/>
    <property type="molecule type" value="Genomic_DNA"/>
</dbReference>
<feature type="domain" description="ChrB N-terminal" evidence="2">
    <location>
        <begin position="45"/>
        <end position="177"/>
    </location>
</feature>
<protein>
    <recommendedName>
        <fullName evidence="2">ChrB N-terminal domain-containing protein</fullName>
    </recommendedName>
</protein>
<gene>
    <name evidence="3" type="ORF">GCM10023198_48410</name>
</gene>
<proteinExistence type="predicted"/>
<feature type="compositionally biased region" description="Polar residues" evidence="1">
    <location>
        <begin position="187"/>
        <end position="197"/>
    </location>
</feature>
<name>A0ABP8Y004_9MICO</name>
<dbReference type="Proteomes" id="UP001500843">
    <property type="component" value="Unassembled WGS sequence"/>
</dbReference>
<comment type="caution">
    <text evidence="3">The sequence shown here is derived from an EMBL/GenBank/DDBJ whole genome shotgun (WGS) entry which is preliminary data.</text>
</comment>
<feature type="region of interest" description="Disordered" evidence="1">
    <location>
        <begin position="172"/>
        <end position="204"/>
    </location>
</feature>
<accession>A0ABP8Y004</accession>
<sequence>MDVNIMTVEVDGSCTSRCNRGYMSAVTEEWVLLSYRLPREPSSPRVALWRRLKRLGVAQISDGLVALPADARTREQLDWAAGEVVEHGGTSSVWLARPMSVAQERELATAMAADRAAEYVDLETSARQAMTEQPVEQRKVLVKLRRTLREISRRDFFPPDERDRAQAALRLLEERSADGAVPEPAAQPNTRGKQASSRRAAGAR</sequence>
<dbReference type="Pfam" id="PF20229">
    <property type="entry name" value="ChrB_N"/>
    <property type="match status" value="1"/>
</dbReference>
<evidence type="ECO:0000259" key="2">
    <source>
        <dbReference type="Pfam" id="PF20229"/>
    </source>
</evidence>
<dbReference type="InterPro" id="IPR046858">
    <property type="entry name" value="ChrB_N"/>
</dbReference>